<sequence length="111" mass="13164">MYLPDTEISYLTFPLSSPSFPAFNVQLFKKQNDSIKWHYGVPWLGLSECSSHLLDLQAQTANSLQRVESLAEPFWHMHQHQRARRNFFNTSFFNEKIIFGTLFIKYIEKFD</sequence>
<comment type="caution">
    <text evidence="1">The sequence shown here is derived from an EMBL/GenBank/DDBJ whole genome shotgun (WGS) entry which is preliminary data.</text>
</comment>
<evidence type="ECO:0000313" key="2">
    <source>
        <dbReference type="Proteomes" id="UP000827986"/>
    </source>
</evidence>
<dbReference type="EMBL" id="JAHDVG010000483">
    <property type="protein sequence ID" value="KAH1170630.1"/>
    <property type="molecule type" value="Genomic_DNA"/>
</dbReference>
<protein>
    <submittedName>
        <fullName evidence="1">Uncharacterized protein</fullName>
    </submittedName>
</protein>
<keyword evidence="2" id="KW-1185">Reference proteome</keyword>
<name>A0A9D3X129_9SAUR</name>
<organism evidence="1 2">
    <name type="scientific">Mauremys mutica</name>
    <name type="common">yellowpond turtle</name>
    <dbReference type="NCBI Taxonomy" id="74926"/>
    <lineage>
        <taxon>Eukaryota</taxon>
        <taxon>Metazoa</taxon>
        <taxon>Chordata</taxon>
        <taxon>Craniata</taxon>
        <taxon>Vertebrata</taxon>
        <taxon>Euteleostomi</taxon>
        <taxon>Archelosauria</taxon>
        <taxon>Testudinata</taxon>
        <taxon>Testudines</taxon>
        <taxon>Cryptodira</taxon>
        <taxon>Durocryptodira</taxon>
        <taxon>Testudinoidea</taxon>
        <taxon>Geoemydidae</taxon>
        <taxon>Geoemydinae</taxon>
        <taxon>Mauremys</taxon>
    </lineage>
</organism>
<proteinExistence type="predicted"/>
<dbReference type="AlphaFoldDB" id="A0A9D3X129"/>
<dbReference type="Proteomes" id="UP000827986">
    <property type="component" value="Unassembled WGS sequence"/>
</dbReference>
<reference evidence="1" key="1">
    <citation type="submission" date="2021-09" db="EMBL/GenBank/DDBJ databases">
        <title>The genome of Mauremys mutica provides insights into the evolution of semi-aquatic lifestyle.</title>
        <authorList>
            <person name="Gong S."/>
            <person name="Gao Y."/>
        </authorList>
    </citation>
    <scope>NUCLEOTIDE SEQUENCE</scope>
    <source>
        <strain evidence="1">MM-2020</strain>
        <tissue evidence="1">Muscle</tissue>
    </source>
</reference>
<accession>A0A9D3X129</accession>
<gene>
    <name evidence="1" type="ORF">KIL84_006248</name>
</gene>
<evidence type="ECO:0000313" key="1">
    <source>
        <dbReference type="EMBL" id="KAH1170630.1"/>
    </source>
</evidence>